<evidence type="ECO:0000259" key="2">
    <source>
        <dbReference type="Pfam" id="PF14252"/>
    </source>
</evidence>
<organism evidence="3 4">
    <name type="scientific">Chlorobaculum limnaeum</name>
    <dbReference type="NCBI Taxonomy" id="274537"/>
    <lineage>
        <taxon>Bacteria</taxon>
        <taxon>Pseudomonadati</taxon>
        <taxon>Chlorobiota</taxon>
        <taxon>Chlorobiia</taxon>
        <taxon>Chlorobiales</taxon>
        <taxon>Chlorobiaceae</taxon>
        <taxon>Chlorobaculum</taxon>
    </lineage>
</organism>
<name>A0A1D8CWV6_CHLLM</name>
<evidence type="ECO:0000313" key="3">
    <source>
        <dbReference type="EMBL" id="AOS83392.1"/>
    </source>
</evidence>
<dbReference type="KEGG" id="clz:BIU88_04080"/>
<dbReference type="SUPFAM" id="SSF69318">
    <property type="entry name" value="Integrin alpha N-terminal domain"/>
    <property type="match status" value="2"/>
</dbReference>
<dbReference type="AlphaFoldDB" id="A0A1D8CWV6"/>
<evidence type="ECO:0000256" key="1">
    <source>
        <dbReference type="ARBA" id="ARBA00022729"/>
    </source>
</evidence>
<reference evidence="3" key="1">
    <citation type="submission" date="2016-09" db="EMBL/GenBank/DDBJ databases">
        <title>Genome sequence of Chlorobaculum limnaeum.</title>
        <authorList>
            <person name="Liu Z."/>
            <person name="Tank M."/>
            <person name="Bryant D.A."/>
        </authorList>
    </citation>
    <scope>NUCLEOTIDE SEQUENCE [LARGE SCALE GENOMIC DNA]</scope>
    <source>
        <strain evidence="3">DSM 1677</strain>
    </source>
</reference>
<gene>
    <name evidence="3" type="ORF">BIU88_04080</name>
</gene>
<sequence length="991" mass="101998">MVSIVFIDSRVEQKERLIAAFSDDTEYHVLSEERDGIDQIADTLSGKSGYSSIHIISHGSPGSITIGSTLLDDANLDHYADALSQIGYAFQTNADLLLYGCNVGAGDAGQAFIEHLSQLTSLDVAASNDATGGTLAGGDWELEVQAGAVEEAPVVVSESYQVLLGNQDPKISVTATISFSAKVDYATGAKPVFLTSIDIDGDSDVDVIVANQDGDTVSVLKNNGNGTFAAKVNYVTGDRPYSVTSADVDGDGDSDLLVANSNIDTVSVLKNSGNGTFAAKVNYVTGDAPQSVTSADVDGDGDADLLVANWGSNTVSVLKNKGNGTFVTKVDYATGVHPVSVTSADVDGDGDADLIVANRDNDTVSVLKNKGNGTFSAKVDYATGDYPTSVTSADVNRDGDCDLIVANGISDTISVLKNNGNGTFAAKVGYETGDLPRSVTSADVDGDGDADLLVANYNSDTVSVLKNNGNGTFSAKVDYATGDGPVSVTSADVDGDGDADMLVPNWYSDTVSVLLNTSMPAKTVALEQTAVPVSSGVLISDPDGDASWHGGSLQVQIWMSAEAGDTLSLPGENPGDGAIWFNAGALELMAGDVQIGTGDAASVSNNALWTLTFNSNATNALVQEVARSMQFTNSSDDPGTDDRTIQFTVTDNEGGTAHVDQEVRVEAVNDAPTLTGFISEAVVSADEDTMVEISFADLLAKGDEADVDGAVEGFVVKGVTSGTLKIGISAESAQAWSFSANNTIDAAHHAYWLSGSNSYGNIEAFSVVAVDDGGAESLTAIDVGVEVNPVSDLPEISIPALLSFAAKVDYATGWSPSSVTSADIDGDGDADVIVANSDSDTVSVLKNNGNGTFAAKVDYATGDDPTSVIGTDIDSDGDADVIVANFYSDTVSVLLNNGNGTFAAKVDYTTGDAPLRLISADVDGDGYADMIVVNEGSGTVSVLKNNRNGTFAAKVDYTTGDLPVSVTSADVDGDGMPTCLCQTMGATRYRC</sequence>
<dbReference type="PANTHER" id="PTHR46580">
    <property type="entry name" value="SENSOR KINASE-RELATED"/>
    <property type="match status" value="1"/>
</dbReference>
<dbReference type="Pfam" id="PF13517">
    <property type="entry name" value="FG-GAP_3"/>
    <property type="match status" value="4"/>
</dbReference>
<feature type="domain" description="DUF4347" evidence="2">
    <location>
        <begin position="4"/>
        <end position="157"/>
    </location>
</feature>
<dbReference type="InterPro" id="IPR013517">
    <property type="entry name" value="FG-GAP"/>
</dbReference>
<dbReference type="Pfam" id="PF14252">
    <property type="entry name" value="DUF4347"/>
    <property type="match status" value="1"/>
</dbReference>
<dbReference type="Gene3D" id="2.30.30.100">
    <property type="match status" value="9"/>
</dbReference>
<keyword evidence="4" id="KW-1185">Reference proteome</keyword>
<dbReference type="Proteomes" id="UP000095185">
    <property type="component" value="Chromosome"/>
</dbReference>
<dbReference type="RefSeq" id="WP_069809112.1">
    <property type="nucleotide sequence ID" value="NZ_CP017305.1"/>
</dbReference>
<accession>A0A1D8CWV6</accession>
<dbReference type="InterPro" id="IPR025592">
    <property type="entry name" value="DUF4347"/>
</dbReference>
<keyword evidence="1" id="KW-0732">Signal</keyword>
<proteinExistence type="predicted"/>
<dbReference type="Pfam" id="PF01839">
    <property type="entry name" value="FG-GAP"/>
    <property type="match status" value="1"/>
</dbReference>
<dbReference type="InterPro" id="IPR028994">
    <property type="entry name" value="Integrin_alpha_N"/>
</dbReference>
<dbReference type="STRING" id="274537.BIU88_04080"/>
<dbReference type="EMBL" id="CP017305">
    <property type="protein sequence ID" value="AOS83392.1"/>
    <property type="molecule type" value="Genomic_DNA"/>
</dbReference>
<evidence type="ECO:0000313" key="4">
    <source>
        <dbReference type="Proteomes" id="UP000095185"/>
    </source>
</evidence>
<protein>
    <recommendedName>
        <fullName evidence="2">DUF4347 domain-containing protein</fullName>
    </recommendedName>
</protein>